<dbReference type="AlphaFoldDB" id="A0A9W8QYC8"/>
<accession>A0A9W8QYC8</accession>
<comment type="caution">
    <text evidence="1">The sequence shown here is derived from an EMBL/GenBank/DDBJ whole genome shotgun (WGS) entry which is preliminary data.</text>
</comment>
<protein>
    <submittedName>
        <fullName evidence="1">Uncharacterized protein</fullName>
    </submittedName>
</protein>
<dbReference type="Proteomes" id="UP001152087">
    <property type="component" value="Unassembled WGS sequence"/>
</dbReference>
<evidence type="ECO:0000313" key="2">
    <source>
        <dbReference type="Proteomes" id="UP001152087"/>
    </source>
</evidence>
<gene>
    <name evidence="1" type="ORF">NW755_011408</name>
</gene>
<keyword evidence="2" id="KW-1185">Reference proteome</keyword>
<name>A0A9W8QYC8_9HYPO</name>
<proteinExistence type="predicted"/>
<organism evidence="1 2">
    <name type="scientific">Fusarium falciforme</name>
    <dbReference type="NCBI Taxonomy" id="195108"/>
    <lineage>
        <taxon>Eukaryota</taxon>
        <taxon>Fungi</taxon>
        <taxon>Dikarya</taxon>
        <taxon>Ascomycota</taxon>
        <taxon>Pezizomycotina</taxon>
        <taxon>Sordariomycetes</taxon>
        <taxon>Hypocreomycetidae</taxon>
        <taxon>Hypocreales</taxon>
        <taxon>Nectriaceae</taxon>
        <taxon>Fusarium</taxon>
        <taxon>Fusarium solani species complex</taxon>
    </lineage>
</organism>
<reference evidence="1" key="1">
    <citation type="submission" date="2022-09" db="EMBL/GenBank/DDBJ databases">
        <title>Fusarium specimens isolated from Avocado Roots.</title>
        <authorList>
            <person name="Stajich J."/>
            <person name="Roper C."/>
            <person name="Heimlech-Rivalta G."/>
        </authorList>
    </citation>
    <scope>NUCLEOTIDE SEQUENCE</scope>
    <source>
        <strain evidence="1">A02</strain>
    </source>
</reference>
<sequence>MYASMDEHFSHAEVSALCHISLSLSVSCQVLRFQLTPISLLPLASILFLVTSSLTSPPTPAWVMAALPPFPYQLSPPTLRSYSLSHAGPPTPPDSPVVSHD</sequence>
<evidence type="ECO:0000313" key="1">
    <source>
        <dbReference type="EMBL" id="KAJ4180876.1"/>
    </source>
</evidence>
<dbReference type="EMBL" id="JAOQAV010000044">
    <property type="protein sequence ID" value="KAJ4180876.1"/>
    <property type="molecule type" value="Genomic_DNA"/>
</dbReference>